<dbReference type="OrthoDB" id="92161at2759"/>
<evidence type="ECO:0000313" key="2">
    <source>
        <dbReference type="EMBL" id="KIO31833.1"/>
    </source>
</evidence>
<gene>
    <name evidence="2" type="ORF">M407DRAFT_241604</name>
</gene>
<keyword evidence="3" id="KW-1185">Reference proteome</keyword>
<organism evidence="2 3">
    <name type="scientific">Tulasnella calospora MUT 4182</name>
    <dbReference type="NCBI Taxonomy" id="1051891"/>
    <lineage>
        <taxon>Eukaryota</taxon>
        <taxon>Fungi</taxon>
        <taxon>Dikarya</taxon>
        <taxon>Basidiomycota</taxon>
        <taxon>Agaricomycotina</taxon>
        <taxon>Agaricomycetes</taxon>
        <taxon>Cantharellales</taxon>
        <taxon>Tulasnellaceae</taxon>
        <taxon>Tulasnella</taxon>
    </lineage>
</organism>
<evidence type="ECO:0000313" key="3">
    <source>
        <dbReference type="Proteomes" id="UP000054248"/>
    </source>
</evidence>
<dbReference type="InterPro" id="IPR044992">
    <property type="entry name" value="ChyE-like"/>
</dbReference>
<name>A0A0C3LD54_9AGAM</name>
<reference evidence="3" key="2">
    <citation type="submission" date="2015-01" db="EMBL/GenBank/DDBJ databases">
        <title>Evolutionary Origins and Diversification of the Mycorrhizal Mutualists.</title>
        <authorList>
            <consortium name="DOE Joint Genome Institute"/>
            <consortium name="Mycorrhizal Genomics Consortium"/>
            <person name="Kohler A."/>
            <person name="Kuo A."/>
            <person name="Nagy L.G."/>
            <person name="Floudas D."/>
            <person name="Copeland A."/>
            <person name="Barry K.W."/>
            <person name="Cichocki N."/>
            <person name="Veneault-Fourrey C."/>
            <person name="LaButti K."/>
            <person name="Lindquist E.A."/>
            <person name="Lipzen A."/>
            <person name="Lundell T."/>
            <person name="Morin E."/>
            <person name="Murat C."/>
            <person name="Riley R."/>
            <person name="Ohm R."/>
            <person name="Sun H."/>
            <person name="Tunlid A."/>
            <person name="Henrissat B."/>
            <person name="Grigoriev I.V."/>
            <person name="Hibbett D.S."/>
            <person name="Martin F."/>
        </authorList>
    </citation>
    <scope>NUCLEOTIDE SEQUENCE [LARGE SCALE GENOMIC DNA]</scope>
    <source>
        <strain evidence="3">MUT 4182</strain>
    </source>
</reference>
<evidence type="ECO:0000259" key="1">
    <source>
        <dbReference type="Pfam" id="PF00117"/>
    </source>
</evidence>
<sequence length="265" mass="29124">MTETLKLALLVCDTPILPVREKYGTYTEIFHQWLSNSLQAIPSHHDFTLDPFDVVQGQYPSDDNIHSYDGFIITGSAANAFETFPWIEALVTFVANLLSNAPSIRLIGICFGHQIISRAAGEQVVRNDLGWEAGTTEIRLTDEGKRVFGLDTGVMDIIEMHRDHVPAVPANFTLLGSTDVSLNQGMVKRYTTSSEKWSNGAIHVLTVQGHPEFNPEIVNLVVDAREKSGAMDPQTVRRARERANKRDDGVGPIGKAVLAALGISN</sequence>
<dbReference type="Gene3D" id="3.40.50.880">
    <property type="match status" value="1"/>
</dbReference>
<dbReference type="SUPFAM" id="SSF52317">
    <property type="entry name" value="Class I glutamine amidotransferase-like"/>
    <property type="match status" value="1"/>
</dbReference>
<accession>A0A0C3LD54</accession>
<reference evidence="2 3" key="1">
    <citation type="submission" date="2014-04" db="EMBL/GenBank/DDBJ databases">
        <authorList>
            <consortium name="DOE Joint Genome Institute"/>
            <person name="Kuo A."/>
            <person name="Girlanda M."/>
            <person name="Perotto S."/>
            <person name="Kohler A."/>
            <person name="Nagy L.G."/>
            <person name="Floudas D."/>
            <person name="Copeland A."/>
            <person name="Barry K.W."/>
            <person name="Cichocki N."/>
            <person name="Veneault-Fourrey C."/>
            <person name="LaButti K."/>
            <person name="Lindquist E.A."/>
            <person name="Lipzen A."/>
            <person name="Lundell T."/>
            <person name="Morin E."/>
            <person name="Murat C."/>
            <person name="Sun H."/>
            <person name="Tunlid A."/>
            <person name="Henrissat B."/>
            <person name="Grigoriev I.V."/>
            <person name="Hibbett D.S."/>
            <person name="Martin F."/>
            <person name="Nordberg H.P."/>
            <person name="Cantor M.N."/>
            <person name="Hua S.X."/>
        </authorList>
    </citation>
    <scope>NUCLEOTIDE SEQUENCE [LARGE SCALE GENOMIC DNA]</scope>
    <source>
        <strain evidence="2 3">MUT 4182</strain>
    </source>
</reference>
<dbReference type="Proteomes" id="UP000054248">
    <property type="component" value="Unassembled WGS sequence"/>
</dbReference>
<dbReference type="PROSITE" id="PS51273">
    <property type="entry name" value="GATASE_TYPE_1"/>
    <property type="match status" value="1"/>
</dbReference>
<dbReference type="PANTHER" id="PTHR42695">
    <property type="entry name" value="GLUTAMINE AMIDOTRANSFERASE YLR126C-RELATED"/>
    <property type="match status" value="1"/>
</dbReference>
<dbReference type="InterPro" id="IPR017926">
    <property type="entry name" value="GATASE"/>
</dbReference>
<dbReference type="PANTHER" id="PTHR42695:SF5">
    <property type="entry name" value="GLUTAMINE AMIDOTRANSFERASE YLR126C-RELATED"/>
    <property type="match status" value="1"/>
</dbReference>
<dbReference type="InterPro" id="IPR029062">
    <property type="entry name" value="Class_I_gatase-like"/>
</dbReference>
<dbReference type="CDD" id="cd01741">
    <property type="entry name" value="GATase1_1"/>
    <property type="match status" value="1"/>
</dbReference>
<dbReference type="EMBL" id="KN822959">
    <property type="protein sequence ID" value="KIO31833.1"/>
    <property type="molecule type" value="Genomic_DNA"/>
</dbReference>
<dbReference type="STRING" id="1051891.A0A0C3LD54"/>
<dbReference type="Pfam" id="PF00117">
    <property type="entry name" value="GATase"/>
    <property type="match status" value="1"/>
</dbReference>
<dbReference type="GO" id="GO:0005634">
    <property type="term" value="C:nucleus"/>
    <property type="evidence" value="ECO:0007669"/>
    <property type="project" value="TreeGrafter"/>
</dbReference>
<dbReference type="GO" id="GO:0005829">
    <property type="term" value="C:cytosol"/>
    <property type="evidence" value="ECO:0007669"/>
    <property type="project" value="TreeGrafter"/>
</dbReference>
<dbReference type="AlphaFoldDB" id="A0A0C3LD54"/>
<protein>
    <recommendedName>
        <fullName evidence="1">Glutamine amidotransferase domain-containing protein</fullName>
    </recommendedName>
</protein>
<feature type="domain" description="Glutamine amidotransferase" evidence="1">
    <location>
        <begin position="54"/>
        <end position="215"/>
    </location>
</feature>
<dbReference type="HOGENOM" id="CLU_054974_0_2_1"/>
<proteinExistence type="predicted"/>